<evidence type="ECO:0000256" key="1">
    <source>
        <dbReference type="ARBA" id="ARBA00023125"/>
    </source>
</evidence>
<dbReference type="InterPro" id="IPR001387">
    <property type="entry name" value="Cro/C1-type_HTH"/>
</dbReference>
<dbReference type="GO" id="GO:0003677">
    <property type="term" value="F:DNA binding"/>
    <property type="evidence" value="ECO:0007669"/>
    <property type="project" value="UniProtKB-KW"/>
</dbReference>
<dbReference type="PROSITE" id="PS50943">
    <property type="entry name" value="HTH_CROC1"/>
    <property type="match status" value="1"/>
</dbReference>
<dbReference type="GO" id="GO:0003700">
    <property type="term" value="F:DNA-binding transcription factor activity"/>
    <property type="evidence" value="ECO:0007669"/>
    <property type="project" value="TreeGrafter"/>
</dbReference>
<gene>
    <name evidence="3" type="ORF">EV199_3343</name>
</gene>
<keyword evidence="1 3" id="KW-0238">DNA-binding</keyword>
<evidence type="ECO:0000313" key="4">
    <source>
        <dbReference type="Proteomes" id="UP000293874"/>
    </source>
</evidence>
<dbReference type="SUPFAM" id="SSF47413">
    <property type="entry name" value="lambda repressor-like DNA-binding domains"/>
    <property type="match status" value="1"/>
</dbReference>
<evidence type="ECO:0000313" key="3">
    <source>
        <dbReference type="EMBL" id="RZS71440.1"/>
    </source>
</evidence>
<reference evidence="3 4" key="1">
    <citation type="submission" date="2019-02" db="EMBL/GenBank/DDBJ databases">
        <title>Genomic Encyclopedia of Type Strains, Phase IV (KMG-IV): sequencing the most valuable type-strain genomes for metagenomic binning, comparative biology and taxonomic classification.</title>
        <authorList>
            <person name="Goeker M."/>
        </authorList>
    </citation>
    <scope>NUCLEOTIDE SEQUENCE [LARGE SCALE GENOMIC DNA]</scope>
    <source>
        <strain evidence="3 4">DSM 18116</strain>
    </source>
</reference>
<feature type="domain" description="HTH cro/C1-type" evidence="2">
    <location>
        <begin position="23"/>
        <end position="77"/>
    </location>
</feature>
<dbReference type="Gene3D" id="1.10.260.40">
    <property type="entry name" value="lambda repressor-like DNA-binding domains"/>
    <property type="match status" value="1"/>
</dbReference>
<dbReference type="RefSeq" id="WP_130541945.1">
    <property type="nucleotide sequence ID" value="NZ_CP042431.1"/>
</dbReference>
<dbReference type="InterPro" id="IPR010982">
    <property type="entry name" value="Lambda_DNA-bd_dom_sf"/>
</dbReference>
<dbReference type="SMART" id="SM00530">
    <property type="entry name" value="HTH_XRE"/>
    <property type="match status" value="1"/>
</dbReference>
<dbReference type="GO" id="GO:0005829">
    <property type="term" value="C:cytosol"/>
    <property type="evidence" value="ECO:0007669"/>
    <property type="project" value="TreeGrafter"/>
</dbReference>
<dbReference type="OrthoDB" id="8690238at2"/>
<evidence type="ECO:0000259" key="2">
    <source>
        <dbReference type="PROSITE" id="PS50943"/>
    </source>
</evidence>
<dbReference type="EMBL" id="SGXA01000002">
    <property type="protein sequence ID" value="RZS71440.1"/>
    <property type="molecule type" value="Genomic_DNA"/>
</dbReference>
<protein>
    <submittedName>
        <fullName evidence="3">DNA-binding XRE family transcriptional regulator</fullName>
    </submittedName>
</protein>
<accession>A0A4Q7MWL3</accession>
<comment type="caution">
    <text evidence="3">The sequence shown here is derived from an EMBL/GenBank/DDBJ whole genome shotgun (WGS) entry which is preliminary data.</text>
</comment>
<dbReference type="AlphaFoldDB" id="A0A4Q7MWL3"/>
<dbReference type="Proteomes" id="UP000293874">
    <property type="component" value="Unassembled WGS sequence"/>
</dbReference>
<dbReference type="PANTHER" id="PTHR46797:SF1">
    <property type="entry name" value="METHYLPHOSPHONATE SYNTHASE"/>
    <property type="match status" value="1"/>
</dbReference>
<dbReference type="Pfam" id="PF13560">
    <property type="entry name" value="HTH_31"/>
    <property type="match status" value="1"/>
</dbReference>
<dbReference type="InterPro" id="IPR050807">
    <property type="entry name" value="TransReg_Diox_bact_type"/>
</dbReference>
<proteinExistence type="predicted"/>
<dbReference type="PANTHER" id="PTHR46797">
    <property type="entry name" value="HTH-TYPE TRANSCRIPTIONAL REGULATOR"/>
    <property type="match status" value="1"/>
</dbReference>
<keyword evidence="4" id="KW-1185">Reference proteome</keyword>
<dbReference type="CDD" id="cd00093">
    <property type="entry name" value="HTH_XRE"/>
    <property type="match status" value="1"/>
</dbReference>
<sequence length="103" mass="11416">MSKKELNVGPSTEDLLKEVGHNLKLARYRRGLSASQVADRAGISRSTLQLIESGESNMSLVSLISILHALRLDIVDFFRGDDPLGRKLQDIQLLSGKTKKNKK</sequence>
<name>A0A4Q7MWL3_9BACT</name>
<organism evidence="3 4">
    <name type="scientific">Pseudobacter ginsenosidimutans</name>
    <dbReference type="NCBI Taxonomy" id="661488"/>
    <lineage>
        <taxon>Bacteria</taxon>
        <taxon>Pseudomonadati</taxon>
        <taxon>Bacteroidota</taxon>
        <taxon>Chitinophagia</taxon>
        <taxon>Chitinophagales</taxon>
        <taxon>Chitinophagaceae</taxon>
        <taxon>Pseudobacter</taxon>
    </lineage>
</organism>